<keyword evidence="2" id="KW-0436">Ligase</keyword>
<dbReference type="EMBL" id="JBHUIT010000034">
    <property type="protein sequence ID" value="MFD2258095.1"/>
    <property type="molecule type" value="Genomic_DNA"/>
</dbReference>
<evidence type="ECO:0000259" key="1">
    <source>
        <dbReference type="Pfam" id="PF00149"/>
    </source>
</evidence>
<dbReference type="NCBIfam" id="TIGR04123">
    <property type="entry name" value="P_estr_lig_assc"/>
    <property type="match status" value="1"/>
</dbReference>
<organism evidence="2 3">
    <name type="scientific">Luteolibacter algae</name>
    <dbReference type="NCBI Taxonomy" id="454151"/>
    <lineage>
        <taxon>Bacteria</taxon>
        <taxon>Pseudomonadati</taxon>
        <taxon>Verrucomicrobiota</taxon>
        <taxon>Verrucomicrobiia</taxon>
        <taxon>Verrucomicrobiales</taxon>
        <taxon>Verrucomicrobiaceae</taxon>
        <taxon>Luteolibacter</taxon>
    </lineage>
</organism>
<dbReference type="Proteomes" id="UP001597375">
    <property type="component" value="Unassembled WGS sequence"/>
</dbReference>
<protein>
    <submittedName>
        <fullName evidence="2">Ligase-associated DNA damage response endonuclease PdeM</fullName>
        <ecNumber evidence="2">3.1.-.-</ecNumber>
    </submittedName>
</protein>
<keyword evidence="2" id="KW-0378">Hydrolase</keyword>
<keyword evidence="3" id="KW-1185">Reference proteome</keyword>
<dbReference type="Pfam" id="PF00149">
    <property type="entry name" value="Metallophos"/>
    <property type="match status" value="1"/>
</dbReference>
<keyword evidence="2" id="KW-0255">Endonuclease</keyword>
<keyword evidence="2" id="KW-0540">Nuclease</keyword>
<dbReference type="RefSeq" id="WP_386821537.1">
    <property type="nucleotide sequence ID" value="NZ_JBHUIT010000034.1"/>
</dbReference>
<dbReference type="GO" id="GO:0016874">
    <property type="term" value="F:ligase activity"/>
    <property type="evidence" value="ECO:0007669"/>
    <property type="project" value="UniProtKB-KW"/>
</dbReference>
<name>A0ABW5DBU3_9BACT</name>
<dbReference type="PIRSF" id="PIRSF000887">
    <property type="entry name" value="Pesterase_MJ0037"/>
    <property type="match status" value="1"/>
</dbReference>
<dbReference type="Gene3D" id="3.60.21.10">
    <property type="match status" value="1"/>
</dbReference>
<dbReference type="InterPro" id="IPR029052">
    <property type="entry name" value="Metallo-depent_PP-like"/>
</dbReference>
<reference evidence="3" key="1">
    <citation type="journal article" date="2019" name="Int. J. Syst. Evol. Microbiol.">
        <title>The Global Catalogue of Microorganisms (GCM) 10K type strain sequencing project: providing services to taxonomists for standard genome sequencing and annotation.</title>
        <authorList>
            <consortium name="The Broad Institute Genomics Platform"/>
            <consortium name="The Broad Institute Genome Sequencing Center for Infectious Disease"/>
            <person name="Wu L."/>
            <person name="Ma J."/>
        </authorList>
    </citation>
    <scope>NUCLEOTIDE SEQUENCE [LARGE SCALE GENOMIC DNA]</scope>
    <source>
        <strain evidence="3">CGMCC 4.7106</strain>
    </source>
</reference>
<dbReference type="GO" id="GO:0004519">
    <property type="term" value="F:endonuclease activity"/>
    <property type="evidence" value="ECO:0007669"/>
    <property type="project" value="UniProtKB-KW"/>
</dbReference>
<gene>
    <name evidence="2" type="primary">pdeM</name>
    <name evidence="2" type="ORF">ACFSSA_15550</name>
</gene>
<dbReference type="InterPro" id="IPR026336">
    <property type="entry name" value="PdeM-like"/>
</dbReference>
<comment type="caution">
    <text evidence="2">The sequence shown here is derived from an EMBL/GenBank/DDBJ whole genome shotgun (WGS) entry which is preliminary data.</text>
</comment>
<dbReference type="InterPro" id="IPR024173">
    <property type="entry name" value="Pesterase_MJ0037-like"/>
</dbReference>
<evidence type="ECO:0000313" key="3">
    <source>
        <dbReference type="Proteomes" id="UP001597375"/>
    </source>
</evidence>
<dbReference type="PANTHER" id="PTHR39323:SF1">
    <property type="entry name" value="BLR1149 PROTEIN"/>
    <property type="match status" value="1"/>
</dbReference>
<dbReference type="GO" id="GO:0016787">
    <property type="term" value="F:hydrolase activity"/>
    <property type="evidence" value="ECO:0007669"/>
    <property type="project" value="UniProtKB-KW"/>
</dbReference>
<dbReference type="PANTHER" id="PTHR39323">
    <property type="entry name" value="BLR1149 PROTEIN"/>
    <property type="match status" value="1"/>
</dbReference>
<sequence>MIINKSIQLLPDSAVLIESGLRFLIAADLHLGKSAVFRANGLPVPEGDTRKDLERLTQLILEYQPDHLVIAGDLFHANSGFEEEVIDVFEDFLRQIRIPFTLVKGNHDDKIASLPESFDMCSHREIGDIRIVHKPQDASPELFNICGHIHPVVRIADGKNTVLRPACFHLRDNVLTLPSFGSFTGGQIVKPQPEDRFFVSHLGKVIEIPGKLIK</sequence>
<evidence type="ECO:0000313" key="2">
    <source>
        <dbReference type="EMBL" id="MFD2258095.1"/>
    </source>
</evidence>
<accession>A0ABW5DBU3</accession>
<proteinExistence type="predicted"/>
<dbReference type="EC" id="3.1.-.-" evidence="2"/>
<feature type="domain" description="Calcineurin-like phosphoesterase" evidence="1">
    <location>
        <begin position="21"/>
        <end position="118"/>
    </location>
</feature>
<dbReference type="SUPFAM" id="SSF56300">
    <property type="entry name" value="Metallo-dependent phosphatases"/>
    <property type="match status" value="1"/>
</dbReference>
<dbReference type="InterPro" id="IPR004843">
    <property type="entry name" value="Calcineurin-like_PHP"/>
</dbReference>